<dbReference type="InterPro" id="IPR010559">
    <property type="entry name" value="Sig_transdc_His_kin_internal"/>
</dbReference>
<gene>
    <name evidence="3" type="ORF">E1956_38870</name>
</gene>
<evidence type="ECO:0000313" key="4">
    <source>
        <dbReference type="Proteomes" id="UP000295727"/>
    </source>
</evidence>
<feature type="domain" description="Histidine kinase" evidence="2">
    <location>
        <begin position="267"/>
        <end position="366"/>
    </location>
</feature>
<feature type="transmembrane region" description="Helical" evidence="1">
    <location>
        <begin position="86"/>
        <end position="107"/>
    </location>
</feature>
<dbReference type="Proteomes" id="UP000295727">
    <property type="component" value="Chromosome 4"/>
</dbReference>
<keyword evidence="3" id="KW-0418">Kinase</keyword>
<dbReference type="SMART" id="SM00387">
    <property type="entry name" value="HATPase_c"/>
    <property type="match status" value="1"/>
</dbReference>
<organism evidence="3 4">
    <name type="scientific">Paraburkholderia pallida</name>
    <dbReference type="NCBI Taxonomy" id="2547399"/>
    <lineage>
        <taxon>Bacteria</taxon>
        <taxon>Pseudomonadati</taxon>
        <taxon>Pseudomonadota</taxon>
        <taxon>Betaproteobacteria</taxon>
        <taxon>Burkholderiales</taxon>
        <taxon>Burkholderiaceae</taxon>
        <taxon>Paraburkholderia</taxon>
    </lineage>
</organism>
<accession>A0A4P7D364</accession>
<name>A0A4P7D364_9BURK</name>
<keyword evidence="1" id="KW-0812">Transmembrane</keyword>
<dbReference type="InterPro" id="IPR036890">
    <property type="entry name" value="HATPase_C_sf"/>
</dbReference>
<evidence type="ECO:0000313" key="3">
    <source>
        <dbReference type="EMBL" id="QBR03136.1"/>
    </source>
</evidence>
<dbReference type="Pfam" id="PF02518">
    <property type="entry name" value="HATPase_c"/>
    <property type="match status" value="1"/>
</dbReference>
<dbReference type="InterPro" id="IPR050640">
    <property type="entry name" value="Bact_2-comp_sensor_kinase"/>
</dbReference>
<dbReference type="InterPro" id="IPR003594">
    <property type="entry name" value="HATPase_dom"/>
</dbReference>
<dbReference type="GO" id="GO:0000155">
    <property type="term" value="F:phosphorelay sensor kinase activity"/>
    <property type="evidence" value="ECO:0007669"/>
    <property type="project" value="InterPro"/>
</dbReference>
<dbReference type="RefSeq" id="WP_134758637.1">
    <property type="nucleotide sequence ID" value="NZ_CP038151.1"/>
</dbReference>
<dbReference type="PANTHER" id="PTHR34220:SF9">
    <property type="entry name" value="SIGNAL TRANSDUCTION HISTIDINE KINASE INTERNAL REGION DOMAIN-CONTAINING PROTEIN"/>
    <property type="match status" value="1"/>
</dbReference>
<dbReference type="EMBL" id="CP038151">
    <property type="protein sequence ID" value="QBR03136.1"/>
    <property type="molecule type" value="Genomic_DNA"/>
</dbReference>
<evidence type="ECO:0000259" key="2">
    <source>
        <dbReference type="PROSITE" id="PS50109"/>
    </source>
</evidence>
<dbReference type="KEGG" id="ppai:E1956_38870"/>
<dbReference type="PROSITE" id="PS50109">
    <property type="entry name" value="HIS_KIN"/>
    <property type="match status" value="1"/>
</dbReference>
<dbReference type="GO" id="GO:0016020">
    <property type="term" value="C:membrane"/>
    <property type="evidence" value="ECO:0007669"/>
    <property type="project" value="InterPro"/>
</dbReference>
<sequence length="368" mass="39988">MHPYTKALAWLWRELRIAIPIGALSTLLFSTLAENSLVSNLKYSFSITLCIQALIEGGRYGLAALVRRRGDGEHAQAGGQRVWPGWPLMAPWLVFSVFVGYFAGHALGDRLTGVHRDAFAFFRNTNVLLPAFGPTFALSIGCTWFFYTRGRLAAMEARTQTALRTAAENQLRLLVSQLEPHMLFNTLANLRVLIGSDPPRAQAMLDHLNAFLRATLDASRSDSHALSAEFARIRDYLELMQVRMGPRLNATLDLPEAFAALPVPPLLLQPLVENALKHGLEPSVAGGQIEVCARREGDALVLSVRDTGAGLADESIDGPGPGTHFGVRQVRERLAALYGDAAQFELTSPTDGRGGALATVRLPIAPAC</sequence>
<dbReference type="InterPro" id="IPR005467">
    <property type="entry name" value="His_kinase_dom"/>
</dbReference>
<keyword evidence="1" id="KW-1133">Transmembrane helix</keyword>
<dbReference type="OrthoDB" id="2514702at2"/>
<proteinExistence type="predicted"/>
<keyword evidence="1" id="KW-0472">Membrane</keyword>
<evidence type="ECO:0000256" key="1">
    <source>
        <dbReference type="SAM" id="Phobius"/>
    </source>
</evidence>
<reference evidence="3 4" key="1">
    <citation type="submission" date="2019-03" db="EMBL/GenBank/DDBJ databases">
        <title>Paraburkholderia sp. 7MH5, isolated from subtropical forest soil.</title>
        <authorList>
            <person name="Gao Z.-H."/>
            <person name="Qiu L.-H."/>
        </authorList>
    </citation>
    <scope>NUCLEOTIDE SEQUENCE [LARGE SCALE GENOMIC DNA]</scope>
    <source>
        <strain evidence="3 4">7MH5</strain>
    </source>
</reference>
<dbReference type="PANTHER" id="PTHR34220">
    <property type="entry name" value="SENSOR HISTIDINE KINASE YPDA"/>
    <property type="match status" value="1"/>
</dbReference>
<dbReference type="Pfam" id="PF06580">
    <property type="entry name" value="His_kinase"/>
    <property type="match status" value="1"/>
</dbReference>
<dbReference type="SUPFAM" id="SSF55874">
    <property type="entry name" value="ATPase domain of HSP90 chaperone/DNA topoisomerase II/histidine kinase"/>
    <property type="match status" value="1"/>
</dbReference>
<protein>
    <submittedName>
        <fullName evidence="3">Sensor histidine kinase</fullName>
    </submittedName>
</protein>
<feature type="transmembrane region" description="Helical" evidence="1">
    <location>
        <begin position="43"/>
        <end position="66"/>
    </location>
</feature>
<keyword evidence="3" id="KW-0808">Transferase</keyword>
<dbReference type="Gene3D" id="3.30.565.10">
    <property type="entry name" value="Histidine kinase-like ATPase, C-terminal domain"/>
    <property type="match status" value="1"/>
</dbReference>
<keyword evidence="4" id="KW-1185">Reference proteome</keyword>
<dbReference type="AlphaFoldDB" id="A0A4P7D364"/>
<feature type="transmembrane region" description="Helical" evidence="1">
    <location>
        <begin position="127"/>
        <end position="147"/>
    </location>
</feature>